<name>A0AAD1XZ10_EUPCR</name>
<proteinExistence type="predicted"/>
<dbReference type="AlphaFoldDB" id="A0AAD1XZ10"/>
<dbReference type="PANTHER" id="PTHR12302:SF3">
    <property type="entry name" value="SERINE_THREONINE-PROTEIN KINASE 31"/>
    <property type="match status" value="1"/>
</dbReference>
<sequence>MESKPNKKAKYPRKVKGTVKQIQSGDSIIITKKNKNGNTVDHTFYLASIMAPKVGTPQRDEEPYAYDAKKWLMEKVAGVKAEFLVEYEINGRECGTLFIKDKNVNVEIAKTGFVKIHEKKKEGMQSSKFYPEIAKAVEEAKKGLGMYNEGADHGKHIRQLVYSNTPEFDAEAVLKKSIDVGKPFKAYVEYVFSQNAVNVYVETLSVVTRVAFNHIYTPGQERAKCVEAKELIEKMILNRVVGVTFQRLDDHGNLVGRIHHKNGDIDYELVKRGLSKVLIPQEDGYDKAHYKKLKDAQDIAQINQVGLWKSLKEEESKKKTKSYDPKKKNFEAKVVEIHSGDSLTVLPEGGEERRIFLASIKAPTIARNDSSDHEPWAWESKEFMRRQAIGKKVKVEMEFQREIEIKKGDLQGSKRIMEFATIFIGKKNLSVEILQ</sequence>
<dbReference type="Proteomes" id="UP001295684">
    <property type="component" value="Unassembled WGS sequence"/>
</dbReference>
<evidence type="ECO:0000256" key="1">
    <source>
        <dbReference type="ARBA" id="ARBA00022722"/>
    </source>
</evidence>
<evidence type="ECO:0000256" key="3">
    <source>
        <dbReference type="ARBA" id="ARBA00022801"/>
    </source>
</evidence>
<dbReference type="Gene3D" id="2.40.50.90">
    <property type="match status" value="3"/>
</dbReference>
<evidence type="ECO:0000259" key="4">
    <source>
        <dbReference type="PROSITE" id="PS50830"/>
    </source>
</evidence>
<dbReference type="Pfam" id="PF00565">
    <property type="entry name" value="SNase"/>
    <property type="match status" value="2"/>
</dbReference>
<dbReference type="InterPro" id="IPR035437">
    <property type="entry name" value="SNase_OB-fold_sf"/>
</dbReference>
<dbReference type="SUPFAM" id="SSF50199">
    <property type="entry name" value="Staphylococcal nuclease"/>
    <property type="match status" value="3"/>
</dbReference>
<dbReference type="EMBL" id="CAMPGE010023632">
    <property type="protein sequence ID" value="CAI2381554.1"/>
    <property type="molecule type" value="Genomic_DNA"/>
</dbReference>
<accession>A0AAD1XZ10</accession>
<dbReference type="GO" id="GO:0016787">
    <property type="term" value="F:hydrolase activity"/>
    <property type="evidence" value="ECO:0007669"/>
    <property type="project" value="UniProtKB-KW"/>
</dbReference>
<evidence type="ECO:0000256" key="2">
    <source>
        <dbReference type="ARBA" id="ARBA00022759"/>
    </source>
</evidence>
<keyword evidence="2" id="KW-0255">Endonuclease</keyword>
<feature type="domain" description="TNase-like" evidence="4">
    <location>
        <begin position="182"/>
        <end position="310"/>
    </location>
</feature>
<evidence type="ECO:0000313" key="6">
    <source>
        <dbReference type="Proteomes" id="UP001295684"/>
    </source>
</evidence>
<dbReference type="PANTHER" id="PTHR12302">
    <property type="entry name" value="EBNA2 BINDING PROTEIN P100"/>
    <property type="match status" value="1"/>
</dbReference>
<dbReference type="SMART" id="SM00318">
    <property type="entry name" value="SNc"/>
    <property type="match status" value="3"/>
</dbReference>
<protein>
    <recommendedName>
        <fullName evidence="4">TNase-like domain-containing protein</fullName>
    </recommendedName>
</protein>
<feature type="domain" description="TNase-like" evidence="4">
    <location>
        <begin position="328"/>
        <end position="435"/>
    </location>
</feature>
<organism evidence="5 6">
    <name type="scientific">Euplotes crassus</name>
    <dbReference type="NCBI Taxonomy" id="5936"/>
    <lineage>
        <taxon>Eukaryota</taxon>
        <taxon>Sar</taxon>
        <taxon>Alveolata</taxon>
        <taxon>Ciliophora</taxon>
        <taxon>Intramacronucleata</taxon>
        <taxon>Spirotrichea</taxon>
        <taxon>Hypotrichia</taxon>
        <taxon>Euplotida</taxon>
        <taxon>Euplotidae</taxon>
        <taxon>Moneuplotes</taxon>
    </lineage>
</organism>
<reference evidence="5" key="1">
    <citation type="submission" date="2023-07" db="EMBL/GenBank/DDBJ databases">
        <authorList>
            <consortium name="AG Swart"/>
            <person name="Singh M."/>
            <person name="Singh A."/>
            <person name="Seah K."/>
            <person name="Emmerich C."/>
        </authorList>
    </citation>
    <scope>NUCLEOTIDE SEQUENCE</scope>
    <source>
        <strain evidence="5">DP1</strain>
    </source>
</reference>
<dbReference type="PROSITE" id="PS50830">
    <property type="entry name" value="TNASE_3"/>
    <property type="match status" value="3"/>
</dbReference>
<keyword evidence="1" id="KW-0540">Nuclease</keyword>
<feature type="domain" description="TNase-like" evidence="4">
    <location>
        <begin position="13"/>
        <end position="142"/>
    </location>
</feature>
<dbReference type="GO" id="GO:0004519">
    <property type="term" value="F:endonuclease activity"/>
    <property type="evidence" value="ECO:0007669"/>
    <property type="project" value="UniProtKB-KW"/>
</dbReference>
<evidence type="ECO:0000313" key="5">
    <source>
        <dbReference type="EMBL" id="CAI2381554.1"/>
    </source>
</evidence>
<keyword evidence="6" id="KW-1185">Reference proteome</keyword>
<gene>
    <name evidence="5" type="ORF">ECRASSUSDP1_LOCUS23010</name>
</gene>
<dbReference type="InterPro" id="IPR016071">
    <property type="entry name" value="Staphylococal_nuclease_OB-fold"/>
</dbReference>
<comment type="caution">
    <text evidence="5">The sequence shown here is derived from an EMBL/GenBank/DDBJ whole genome shotgun (WGS) entry which is preliminary data.</text>
</comment>
<keyword evidence="3" id="KW-0378">Hydrolase</keyword>